<comment type="caution">
    <text evidence="1">The sequence shown here is derived from an EMBL/GenBank/DDBJ whole genome shotgun (WGS) entry which is preliminary data.</text>
</comment>
<gene>
    <name evidence="1" type="ORF">QAD02_021652</name>
</gene>
<organism evidence="1 2">
    <name type="scientific">Eretmocerus hayati</name>
    <dbReference type="NCBI Taxonomy" id="131215"/>
    <lineage>
        <taxon>Eukaryota</taxon>
        <taxon>Metazoa</taxon>
        <taxon>Ecdysozoa</taxon>
        <taxon>Arthropoda</taxon>
        <taxon>Hexapoda</taxon>
        <taxon>Insecta</taxon>
        <taxon>Pterygota</taxon>
        <taxon>Neoptera</taxon>
        <taxon>Endopterygota</taxon>
        <taxon>Hymenoptera</taxon>
        <taxon>Apocrita</taxon>
        <taxon>Proctotrupomorpha</taxon>
        <taxon>Chalcidoidea</taxon>
        <taxon>Aphelinidae</taxon>
        <taxon>Aphelininae</taxon>
        <taxon>Eretmocerus</taxon>
    </lineage>
</organism>
<name>A0ACC2PRB7_9HYME</name>
<protein>
    <submittedName>
        <fullName evidence="1">Uncharacterized protein</fullName>
    </submittedName>
</protein>
<evidence type="ECO:0000313" key="1">
    <source>
        <dbReference type="EMBL" id="KAJ8685859.1"/>
    </source>
</evidence>
<dbReference type="Proteomes" id="UP001239111">
    <property type="component" value="Chromosome 1"/>
</dbReference>
<keyword evidence="2" id="KW-1185">Reference proteome</keyword>
<dbReference type="EMBL" id="CM056741">
    <property type="protein sequence ID" value="KAJ8685859.1"/>
    <property type="molecule type" value="Genomic_DNA"/>
</dbReference>
<evidence type="ECO:0000313" key="2">
    <source>
        <dbReference type="Proteomes" id="UP001239111"/>
    </source>
</evidence>
<proteinExistence type="predicted"/>
<accession>A0ACC2PRB7</accession>
<reference evidence="1" key="1">
    <citation type="submission" date="2023-04" db="EMBL/GenBank/DDBJ databases">
        <title>A chromosome-level genome assembly of the parasitoid wasp Eretmocerus hayati.</title>
        <authorList>
            <person name="Zhong Y."/>
            <person name="Liu S."/>
            <person name="Liu Y."/>
        </authorList>
    </citation>
    <scope>NUCLEOTIDE SEQUENCE</scope>
    <source>
        <strain evidence="1">ZJU_SS_LIU_2023</strain>
    </source>
</reference>
<sequence>MILVDHHTPPLKHFVMVDKSTKNEVLLTVLYAVQSIESSLWSTGDWYMERGAAWIGIIKIFFLFYYCLRCGRGEGSDMFTFLEEEGVARLASSVLIPVARQGTGVFGEVSAFSNRKLLTFSCSGGEPSSGS</sequence>